<evidence type="ECO:0000313" key="7">
    <source>
        <dbReference type="Proteomes" id="UP000215509"/>
    </source>
</evidence>
<dbReference type="EMBL" id="NMQW01000015">
    <property type="protein sequence ID" value="OXM86419.1"/>
    <property type="molecule type" value="Genomic_DNA"/>
</dbReference>
<proteinExistence type="inferred from homology"/>
<dbReference type="OrthoDB" id="9784339at2"/>
<sequence>MNRILFVCTGNTCRSPMAEGILRRLLKEHGLDHIEVRSAGVAASNGSPVSRHAASVLKEQGILDNMSSSALSRELLEWADLILTMTTGHKQHAIGRFPEYIDKIYTLKEYVEVDEETARRMNELEQLTAELQLKHALAQHITQEERVRLLTLERELPDYEIADPYGGSLALYRQCAEEIEEALMKLISKLKP</sequence>
<dbReference type="AlphaFoldDB" id="A0A229UU33"/>
<dbReference type="PRINTS" id="PR00719">
    <property type="entry name" value="LMWPTPASE"/>
</dbReference>
<evidence type="ECO:0000256" key="3">
    <source>
        <dbReference type="ARBA" id="ARBA00022912"/>
    </source>
</evidence>
<feature type="domain" description="Phosphotyrosine protein phosphatase I" evidence="5">
    <location>
        <begin position="2"/>
        <end position="189"/>
    </location>
</feature>
<dbReference type="InterPro" id="IPR036196">
    <property type="entry name" value="Ptyr_pPase_sf"/>
</dbReference>
<feature type="active site" evidence="4">
    <location>
        <position position="14"/>
    </location>
</feature>
<dbReference type="RefSeq" id="WP_094014875.1">
    <property type="nucleotide sequence ID" value="NZ_NMQW01000015.1"/>
</dbReference>
<comment type="caution">
    <text evidence="6">The sequence shown here is derived from an EMBL/GenBank/DDBJ whole genome shotgun (WGS) entry which is preliminary data.</text>
</comment>
<feature type="active site" description="Nucleophile" evidence="4">
    <location>
        <position position="8"/>
    </location>
</feature>
<dbReference type="SMART" id="SM00226">
    <property type="entry name" value="LMWPc"/>
    <property type="match status" value="1"/>
</dbReference>
<keyword evidence="7" id="KW-1185">Reference proteome</keyword>
<dbReference type="Proteomes" id="UP000215509">
    <property type="component" value="Unassembled WGS sequence"/>
</dbReference>
<protein>
    <submittedName>
        <fullName evidence="6">Low molecular weight phosphatase family protein</fullName>
    </submittedName>
</protein>
<dbReference type="PANTHER" id="PTHR11717:SF31">
    <property type="entry name" value="LOW MOLECULAR WEIGHT PROTEIN-TYROSINE-PHOSPHATASE ETP-RELATED"/>
    <property type="match status" value="1"/>
</dbReference>
<name>A0A229UU33_9BACL</name>
<reference evidence="6 7" key="1">
    <citation type="submission" date="2017-07" db="EMBL/GenBank/DDBJ databases">
        <title>Genome sequencing and assembly of Paenibacillus rigui.</title>
        <authorList>
            <person name="Mayilraj S."/>
        </authorList>
    </citation>
    <scope>NUCLEOTIDE SEQUENCE [LARGE SCALE GENOMIC DNA]</scope>
    <source>
        <strain evidence="6 7">JCM 16352</strain>
    </source>
</reference>
<evidence type="ECO:0000256" key="2">
    <source>
        <dbReference type="ARBA" id="ARBA00022801"/>
    </source>
</evidence>
<organism evidence="6 7">
    <name type="scientific">Paenibacillus rigui</name>
    <dbReference type="NCBI Taxonomy" id="554312"/>
    <lineage>
        <taxon>Bacteria</taxon>
        <taxon>Bacillati</taxon>
        <taxon>Bacillota</taxon>
        <taxon>Bacilli</taxon>
        <taxon>Bacillales</taxon>
        <taxon>Paenibacillaceae</taxon>
        <taxon>Paenibacillus</taxon>
    </lineage>
</organism>
<gene>
    <name evidence="6" type="ORF">CF651_10840</name>
</gene>
<dbReference type="SUPFAM" id="SSF52788">
    <property type="entry name" value="Phosphotyrosine protein phosphatases I"/>
    <property type="match status" value="1"/>
</dbReference>
<dbReference type="InterPro" id="IPR050438">
    <property type="entry name" value="LMW_PTPase"/>
</dbReference>
<evidence type="ECO:0000313" key="6">
    <source>
        <dbReference type="EMBL" id="OXM86419.1"/>
    </source>
</evidence>
<evidence type="ECO:0000256" key="4">
    <source>
        <dbReference type="PIRSR" id="PIRSR617867-1"/>
    </source>
</evidence>
<dbReference type="InterPro" id="IPR023485">
    <property type="entry name" value="Ptyr_pPase"/>
</dbReference>
<dbReference type="Gene3D" id="3.40.50.2300">
    <property type="match status" value="1"/>
</dbReference>
<dbReference type="GO" id="GO:0004725">
    <property type="term" value="F:protein tyrosine phosphatase activity"/>
    <property type="evidence" value="ECO:0007669"/>
    <property type="project" value="InterPro"/>
</dbReference>
<comment type="similarity">
    <text evidence="1">Belongs to the low molecular weight phosphotyrosine protein phosphatase family.</text>
</comment>
<evidence type="ECO:0000256" key="1">
    <source>
        <dbReference type="ARBA" id="ARBA00011063"/>
    </source>
</evidence>
<keyword evidence="2" id="KW-0378">Hydrolase</keyword>
<dbReference type="InterPro" id="IPR017867">
    <property type="entry name" value="Tyr_phospatase_low_mol_wt"/>
</dbReference>
<evidence type="ECO:0000259" key="5">
    <source>
        <dbReference type="SMART" id="SM00226"/>
    </source>
</evidence>
<dbReference type="Pfam" id="PF01451">
    <property type="entry name" value="LMWPc"/>
    <property type="match status" value="1"/>
</dbReference>
<keyword evidence="3" id="KW-0904">Protein phosphatase</keyword>
<dbReference type="PANTHER" id="PTHR11717">
    <property type="entry name" value="LOW MOLECULAR WEIGHT PROTEIN TYROSINE PHOSPHATASE"/>
    <property type="match status" value="1"/>
</dbReference>
<dbReference type="CDD" id="cd16344">
    <property type="entry name" value="LMWPAP"/>
    <property type="match status" value="1"/>
</dbReference>
<accession>A0A229UU33</accession>